<evidence type="ECO:0000256" key="3">
    <source>
        <dbReference type="ARBA" id="ARBA00022679"/>
    </source>
</evidence>
<keyword evidence="2" id="KW-0444">Lipid biosynthesis</keyword>
<evidence type="ECO:0000313" key="9">
    <source>
        <dbReference type="Proteomes" id="UP000199024"/>
    </source>
</evidence>
<keyword evidence="4" id="KW-0443">Lipid metabolism</keyword>
<evidence type="ECO:0000256" key="4">
    <source>
        <dbReference type="ARBA" id="ARBA00023098"/>
    </source>
</evidence>
<dbReference type="STRING" id="474950.SAMN05421771_1685"/>
<dbReference type="GO" id="GO:0006654">
    <property type="term" value="P:phosphatidic acid biosynthetic process"/>
    <property type="evidence" value="ECO:0007669"/>
    <property type="project" value="TreeGrafter"/>
</dbReference>
<dbReference type="Pfam" id="PF01553">
    <property type="entry name" value="Acyltransferase"/>
    <property type="match status" value="1"/>
</dbReference>
<protein>
    <submittedName>
        <fullName evidence="8">1-acyl-sn-glycerol-3-phosphate acyltransferase</fullName>
    </submittedName>
</protein>
<dbReference type="PANTHER" id="PTHR10434">
    <property type="entry name" value="1-ACYL-SN-GLYCEROL-3-PHOSPHATE ACYLTRANSFERASE"/>
    <property type="match status" value="1"/>
</dbReference>
<dbReference type="PANTHER" id="PTHR10434:SF64">
    <property type="entry name" value="1-ACYL-SN-GLYCEROL-3-PHOSPHATE ACYLTRANSFERASE-RELATED"/>
    <property type="match status" value="1"/>
</dbReference>
<evidence type="ECO:0000256" key="6">
    <source>
        <dbReference type="SAM" id="Phobius"/>
    </source>
</evidence>
<dbReference type="GO" id="GO:0003841">
    <property type="term" value="F:1-acylglycerol-3-phosphate O-acyltransferase activity"/>
    <property type="evidence" value="ECO:0007669"/>
    <property type="project" value="TreeGrafter"/>
</dbReference>
<accession>A0A1I6M1T8</accession>
<gene>
    <name evidence="8" type="ORF">SAMN05421771_1685</name>
</gene>
<dbReference type="SUPFAM" id="SSF69593">
    <property type="entry name" value="Glycerol-3-phosphate (1)-acyltransferase"/>
    <property type="match status" value="1"/>
</dbReference>
<keyword evidence="9" id="KW-1185">Reference proteome</keyword>
<dbReference type="SMART" id="SM00563">
    <property type="entry name" value="PlsC"/>
    <property type="match status" value="1"/>
</dbReference>
<dbReference type="EMBL" id="FOZL01000001">
    <property type="protein sequence ID" value="SFS09687.1"/>
    <property type="molecule type" value="Genomic_DNA"/>
</dbReference>
<evidence type="ECO:0000313" key="8">
    <source>
        <dbReference type="EMBL" id="SFS09687.1"/>
    </source>
</evidence>
<sequence>MLRVTRGVRFFRSAGRTVILLGMFFYAAMELIIGRPKTRVERAEWLHRFCARAMKRLGVKVDVTGRPPERGAVISNHLSYVDIVTMAALHRVVFCSKAEIEHWPVIGWMTTMAGTVYVERGRGGSALKASAGMKKAADAGLPVVFFPEGTTSNGTGLLKFRSGLLAQAMLSGESVTAAFIRFSLDEDNGPDVSVADDICYWGDRNMLAHIWKFLGLRGVRVAVKFADAPIQFSSDTLHRKAAAAEAELAVAELGGINVKVLEEALMTSD</sequence>
<evidence type="ECO:0000256" key="1">
    <source>
        <dbReference type="ARBA" id="ARBA00005189"/>
    </source>
</evidence>
<keyword evidence="6" id="KW-0812">Transmembrane</keyword>
<keyword evidence="6" id="KW-0472">Membrane</keyword>
<keyword evidence="5 8" id="KW-0012">Acyltransferase</keyword>
<organism evidence="8 9">
    <name type="scientific">Granulicella pectinivorans</name>
    <dbReference type="NCBI Taxonomy" id="474950"/>
    <lineage>
        <taxon>Bacteria</taxon>
        <taxon>Pseudomonadati</taxon>
        <taxon>Acidobacteriota</taxon>
        <taxon>Terriglobia</taxon>
        <taxon>Terriglobales</taxon>
        <taxon>Acidobacteriaceae</taxon>
        <taxon>Granulicella</taxon>
    </lineage>
</organism>
<name>A0A1I6M1T8_9BACT</name>
<feature type="transmembrane region" description="Helical" evidence="6">
    <location>
        <begin position="14"/>
        <end position="33"/>
    </location>
</feature>
<dbReference type="InterPro" id="IPR002123">
    <property type="entry name" value="Plipid/glycerol_acylTrfase"/>
</dbReference>
<comment type="pathway">
    <text evidence="1">Lipid metabolism.</text>
</comment>
<dbReference type="Proteomes" id="UP000199024">
    <property type="component" value="Unassembled WGS sequence"/>
</dbReference>
<evidence type="ECO:0000259" key="7">
    <source>
        <dbReference type="SMART" id="SM00563"/>
    </source>
</evidence>
<reference evidence="8 9" key="1">
    <citation type="submission" date="2016-10" db="EMBL/GenBank/DDBJ databases">
        <authorList>
            <person name="de Groot N.N."/>
        </authorList>
    </citation>
    <scope>NUCLEOTIDE SEQUENCE [LARGE SCALE GENOMIC DNA]</scope>
    <source>
        <strain evidence="8 9">DSM 21001</strain>
    </source>
</reference>
<keyword evidence="3 8" id="KW-0808">Transferase</keyword>
<dbReference type="CDD" id="cd07989">
    <property type="entry name" value="LPLAT_AGPAT-like"/>
    <property type="match status" value="1"/>
</dbReference>
<proteinExistence type="predicted"/>
<feature type="domain" description="Phospholipid/glycerol acyltransferase" evidence="7">
    <location>
        <begin position="71"/>
        <end position="183"/>
    </location>
</feature>
<evidence type="ECO:0000256" key="2">
    <source>
        <dbReference type="ARBA" id="ARBA00022516"/>
    </source>
</evidence>
<evidence type="ECO:0000256" key="5">
    <source>
        <dbReference type="ARBA" id="ARBA00023315"/>
    </source>
</evidence>
<keyword evidence="6" id="KW-1133">Transmembrane helix</keyword>
<dbReference type="AlphaFoldDB" id="A0A1I6M1T8"/>